<protein>
    <submittedName>
        <fullName evidence="2">Uncharacterized protein</fullName>
    </submittedName>
</protein>
<keyword evidence="3" id="KW-1185">Reference proteome</keyword>
<sequence>MAQTIFGIGVTYTLVVVVLLIYIVHLENRDRITKSHKRLIIADIYAFPYLVVLLTIPFGLDSSKGIIGFLLFWTAIIVLSVIGFDIVFFTQKIRGIV</sequence>
<organism evidence="2 3">
    <name type="scientific">Porphyromonas circumdentaria</name>
    <dbReference type="NCBI Taxonomy" id="29524"/>
    <lineage>
        <taxon>Bacteria</taxon>
        <taxon>Pseudomonadati</taxon>
        <taxon>Bacteroidota</taxon>
        <taxon>Bacteroidia</taxon>
        <taxon>Bacteroidales</taxon>
        <taxon>Porphyromonadaceae</taxon>
        <taxon>Porphyromonas</taxon>
    </lineage>
</organism>
<accession>A0A1T4KIC4</accession>
<feature type="transmembrane region" description="Helical" evidence="1">
    <location>
        <begin position="6"/>
        <end position="27"/>
    </location>
</feature>
<name>A0A1T4KIC4_9PORP</name>
<evidence type="ECO:0000313" key="3">
    <source>
        <dbReference type="Proteomes" id="UP000190121"/>
    </source>
</evidence>
<dbReference type="AlphaFoldDB" id="A0A1T4KIC4"/>
<dbReference type="Proteomes" id="UP000190121">
    <property type="component" value="Unassembled WGS sequence"/>
</dbReference>
<dbReference type="EMBL" id="FUXE01000001">
    <property type="protein sequence ID" value="SJZ42192.1"/>
    <property type="molecule type" value="Genomic_DNA"/>
</dbReference>
<reference evidence="3" key="1">
    <citation type="submission" date="2017-02" db="EMBL/GenBank/DDBJ databases">
        <authorList>
            <person name="Varghese N."/>
            <person name="Submissions S."/>
        </authorList>
    </citation>
    <scope>NUCLEOTIDE SEQUENCE [LARGE SCALE GENOMIC DNA]</scope>
    <source>
        <strain evidence="3">ATCC 51356</strain>
    </source>
</reference>
<evidence type="ECO:0000313" key="2">
    <source>
        <dbReference type="EMBL" id="SJZ42192.1"/>
    </source>
</evidence>
<proteinExistence type="predicted"/>
<feature type="transmembrane region" description="Helical" evidence="1">
    <location>
        <begin position="39"/>
        <end position="60"/>
    </location>
</feature>
<keyword evidence="1" id="KW-0472">Membrane</keyword>
<gene>
    <name evidence="2" type="ORF">SAMN02745171_00058</name>
</gene>
<evidence type="ECO:0000256" key="1">
    <source>
        <dbReference type="SAM" id="Phobius"/>
    </source>
</evidence>
<keyword evidence="1" id="KW-1133">Transmembrane helix</keyword>
<feature type="transmembrane region" description="Helical" evidence="1">
    <location>
        <begin position="66"/>
        <end position="89"/>
    </location>
</feature>
<keyword evidence="1" id="KW-0812">Transmembrane</keyword>